<dbReference type="PANTHER" id="PTHR33055">
    <property type="entry name" value="TRANSPOSASE FOR INSERTION SEQUENCE ELEMENT IS1111A"/>
    <property type="match status" value="1"/>
</dbReference>
<dbReference type="InterPro" id="IPR003346">
    <property type="entry name" value="Transposase_20"/>
</dbReference>
<dbReference type="Pfam" id="PF02371">
    <property type="entry name" value="Transposase_20"/>
    <property type="match status" value="1"/>
</dbReference>
<sequence length="130" mass="14500">MQTIPGVAAVSAYGFLAELGTLKQYSSRKLSLISGLMPRIVSSGTSVNHSCLSKRGSARVRQLLYLDCMTAVTRIPESNTQYRNLIAKGKAKMTARCACMRKLLLIIRAVVVQDRPYRDFRKFPQNALDF</sequence>
<evidence type="ECO:0000313" key="3">
    <source>
        <dbReference type="Proteomes" id="UP000576225"/>
    </source>
</evidence>
<gene>
    <name evidence="2" type="ORF">HF882_04475</name>
</gene>
<feature type="domain" description="Transposase IS116/IS110/IS902 C-terminal" evidence="1">
    <location>
        <begin position="2"/>
        <end position="82"/>
    </location>
</feature>
<dbReference type="GO" id="GO:0006313">
    <property type="term" value="P:DNA transposition"/>
    <property type="evidence" value="ECO:0007669"/>
    <property type="project" value="InterPro"/>
</dbReference>
<protein>
    <submittedName>
        <fullName evidence="2">IS110 family transposase</fullName>
    </submittedName>
</protein>
<organism evidence="2 3">
    <name type="scientific">Victivallis vadensis</name>
    <dbReference type="NCBI Taxonomy" id="172901"/>
    <lineage>
        <taxon>Bacteria</taxon>
        <taxon>Pseudomonadati</taxon>
        <taxon>Lentisphaerota</taxon>
        <taxon>Lentisphaeria</taxon>
        <taxon>Victivallales</taxon>
        <taxon>Victivallaceae</taxon>
        <taxon>Victivallis</taxon>
    </lineage>
</organism>
<dbReference type="GO" id="GO:0004803">
    <property type="term" value="F:transposase activity"/>
    <property type="evidence" value="ECO:0007669"/>
    <property type="project" value="InterPro"/>
</dbReference>
<comment type="caution">
    <text evidence="2">The sequence shown here is derived from an EMBL/GenBank/DDBJ whole genome shotgun (WGS) entry which is preliminary data.</text>
</comment>
<dbReference type="RefSeq" id="WP_168961860.1">
    <property type="nucleotide sequence ID" value="NZ_JABAEW010000006.1"/>
</dbReference>
<dbReference type="InterPro" id="IPR047650">
    <property type="entry name" value="Transpos_IS110"/>
</dbReference>
<dbReference type="EMBL" id="JABAEW010000006">
    <property type="protein sequence ID" value="NMD85835.1"/>
    <property type="molecule type" value="Genomic_DNA"/>
</dbReference>
<evidence type="ECO:0000313" key="2">
    <source>
        <dbReference type="EMBL" id="NMD85835.1"/>
    </source>
</evidence>
<dbReference type="GO" id="GO:0003677">
    <property type="term" value="F:DNA binding"/>
    <property type="evidence" value="ECO:0007669"/>
    <property type="project" value="InterPro"/>
</dbReference>
<proteinExistence type="predicted"/>
<name>A0A848AR85_9BACT</name>
<reference evidence="2 3" key="1">
    <citation type="submission" date="2020-04" db="EMBL/GenBank/DDBJ databases">
        <authorList>
            <person name="Hitch T.C.A."/>
            <person name="Wylensek D."/>
            <person name="Clavel T."/>
        </authorList>
    </citation>
    <scope>NUCLEOTIDE SEQUENCE [LARGE SCALE GENOMIC DNA]</scope>
    <source>
        <strain evidence="2 3">COR2-253-APC-1A</strain>
    </source>
</reference>
<evidence type="ECO:0000259" key="1">
    <source>
        <dbReference type="Pfam" id="PF02371"/>
    </source>
</evidence>
<dbReference type="AlphaFoldDB" id="A0A848AR85"/>
<accession>A0A848AR85</accession>
<dbReference type="PANTHER" id="PTHR33055:SF3">
    <property type="entry name" value="PUTATIVE TRANSPOSASE FOR IS117-RELATED"/>
    <property type="match status" value="1"/>
</dbReference>
<dbReference type="Proteomes" id="UP000576225">
    <property type="component" value="Unassembled WGS sequence"/>
</dbReference>